<proteinExistence type="predicted"/>
<dbReference type="EMBL" id="CP045226">
    <property type="protein sequence ID" value="QFS49499.1"/>
    <property type="molecule type" value="Genomic_DNA"/>
</dbReference>
<evidence type="ECO:0000313" key="2">
    <source>
        <dbReference type="Proteomes" id="UP000326678"/>
    </source>
</evidence>
<dbReference type="KEGG" id="nsh:GXM_06993"/>
<evidence type="ECO:0000313" key="1">
    <source>
        <dbReference type="EMBL" id="QFS49499.1"/>
    </source>
</evidence>
<reference evidence="1 2" key="1">
    <citation type="submission" date="2019-10" db="EMBL/GenBank/DDBJ databases">
        <title>Genomic and transcriptomic insights into the perfect genentic adaptation of a filamentous nitrogen-fixing cyanobacterium to rice fields.</title>
        <authorList>
            <person name="Chen Z."/>
        </authorList>
    </citation>
    <scope>NUCLEOTIDE SEQUENCE [LARGE SCALE GENOMIC DNA]</scope>
    <source>
        <strain evidence="1">CCNUC1</strain>
    </source>
</reference>
<keyword evidence="2" id="KW-1185">Reference proteome</keyword>
<organism evidence="1 2">
    <name type="scientific">Nostoc sphaeroides CCNUC1</name>
    <dbReference type="NCBI Taxonomy" id="2653204"/>
    <lineage>
        <taxon>Bacteria</taxon>
        <taxon>Bacillati</taxon>
        <taxon>Cyanobacteriota</taxon>
        <taxon>Cyanophyceae</taxon>
        <taxon>Nostocales</taxon>
        <taxon>Nostocaceae</taxon>
        <taxon>Nostoc</taxon>
    </lineage>
</organism>
<name>A0A5P8WC56_9NOSO</name>
<gene>
    <name evidence="1" type="ORF">GXM_06993</name>
</gene>
<dbReference type="Proteomes" id="UP000326678">
    <property type="component" value="Chromosome Gxm1"/>
</dbReference>
<dbReference type="AlphaFoldDB" id="A0A5P8WC56"/>
<protein>
    <submittedName>
        <fullName evidence="1">Uncharacterized protein</fullName>
    </submittedName>
</protein>
<accession>A0A5P8WC56</accession>
<sequence>MQKLKINHGMTIGDTGDEEQFNFLYDFVTWFVFRNSNG</sequence>